<feature type="binding site" evidence="10">
    <location>
        <position position="174"/>
    </location>
    <ligand>
        <name>substrate</name>
    </ligand>
</feature>
<name>A0A1R1MJX3_9BACT</name>
<accession>A0A1R1MJX3</accession>
<evidence type="ECO:0000256" key="1">
    <source>
        <dbReference type="ARBA" id="ARBA00008023"/>
    </source>
</evidence>
<evidence type="ECO:0000256" key="2">
    <source>
        <dbReference type="ARBA" id="ARBA00011738"/>
    </source>
</evidence>
<comment type="similarity">
    <text evidence="1 10 11">Belongs to the HAM1 NTPase family.</text>
</comment>
<feature type="binding site" evidence="10">
    <location>
        <position position="69"/>
    </location>
    <ligand>
        <name>substrate</name>
    </ligand>
</feature>
<keyword evidence="13" id="KW-1185">Reference proteome</keyword>
<dbReference type="HAMAP" id="MF_01405">
    <property type="entry name" value="Non_canon_purine_NTPase"/>
    <property type="match status" value="1"/>
</dbReference>
<dbReference type="GO" id="GO:0035870">
    <property type="term" value="F:dITP diphosphatase activity"/>
    <property type="evidence" value="ECO:0007669"/>
    <property type="project" value="UniProtKB-UniRule"/>
</dbReference>
<dbReference type="GO" id="GO:0017111">
    <property type="term" value="F:ribonucleoside triphosphate phosphatase activity"/>
    <property type="evidence" value="ECO:0007669"/>
    <property type="project" value="InterPro"/>
</dbReference>
<evidence type="ECO:0000256" key="6">
    <source>
        <dbReference type="ARBA" id="ARBA00022842"/>
    </source>
</evidence>
<evidence type="ECO:0000313" key="12">
    <source>
        <dbReference type="EMBL" id="OMH40063.1"/>
    </source>
</evidence>
<organism evidence="12 13">
    <name type="scientific">Desulfurobacterium indicum</name>
    <dbReference type="NCBI Taxonomy" id="1914305"/>
    <lineage>
        <taxon>Bacteria</taxon>
        <taxon>Pseudomonadati</taxon>
        <taxon>Aquificota</taxon>
        <taxon>Aquificia</taxon>
        <taxon>Desulfurobacteriales</taxon>
        <taxon>Desulfurobacteriaceae</taxon>
        <taxon>Desulfurobacterium</taxon>
    </lineage>
</organism>
<dbReference type="Gene3D" id="3.90.950.10">
    <property type="match status" value="1"/>
</dbReference>
<dbReference type="InterPro" id="IPR020922">
    <property type="entry name" value="dITP/XTP_pyrophosphatase"/>
</dbReference>
<dbReference type="RefSeq" id="WP_076713426.1">
    <property type="nucleotide sequence ID" value="NZ_MOEN01000030.1"/>
</dbReference>
<evidence type="ECO:0000256" key="5">
    <source>
        <dbReference type="ARBA" id="ARBA00022801"/>
    </source>
</evidence>
<dbReference type="EMBL" id="MOEN01000030">
    <property type="protein sequence ID" value="OMH40063.1"/>
    <property type="molecule type" value="Genomic_DNA"/>
</dbReference>
<dbReference type="InterPro" id="IPR029001">
    <property type="entry name" value="ITPase-like_fam"/>
</dbReference>
<evidence type="ECO:0000256" key="10">
    <source>
        <dbReference type="HAMAP-Rule" id="MF_01405"/>
    </source>
</evidence>
<dbReference type="GO" id="GO:0000166">
    <property type="term" value="F:nucleotide binding"/>
    <property type="evidence" value="ECO:0007669"/>
    <property type="project" value="UniProtKB-KW"/>
</dbReference>
<comment type="catalytic activity">
    <reaction evidence="9 10">
        <text>XTP + H2O = XMP + diphosphate + H(+)</text>
        <dbReference type="Rhea" id="RHEA:28610"/>
        <dbReference type="ChEBI" id="CHEBI:15377"/>
        <dbReference type="ChEBI" id="CHEBI:15378"/>
        <dbReference type="ChEBI" id="CHEBI:33019"/>
        <dbReference type="ChEBI" id="CHEBI:57464"/>
        <dbReference type="ChEBI" id="CHEBI:61314"/>
        <dbReference type="EC" id="3.6.1.66"/>
    </reaction>
</comment>
<dbReference type="GO" id="GO:0046872">
    <property type="term" value="F:metal ion binding"/>
    <property type="evidence" value="ECO:0007669"/>
    <property type="project" value="UniProtKB-KW"/>
</dbReference>
<keyword evidence="3 10" id="KW-0479">Metal-binding</keyword>
<dbReference type="GO" id="GO:0005829">
    <property type="term" value="C:cytosol"/>
    <property type="evidence" value="ECO:0007669"/>
    <property type="project" value="TreeGrafter"/>
</dbReference>
<dbReference type="GO" id="GO:0036220">
    <property type="term" value="F:ITP diphosphatase activity"/>
    <property type="evidence" value="ECO:0007669"/>
    <property type="project" value="UniProtKB-UniRule"/>
</dbReference>
<comment type="caution">
    <text evidence="10">Lacks conserved residue(s) required for the propagation of feature annotation.</text>
</comment>
<dbReference type="OrthoDB" id="9807456at2"/>
<dbReference type="GO" id="GO:0036222">
    <property type="term" value="F:XTP diphosphatase activity"/>
    <property type="evidence" value="ECO:0007669"/>
    <property type="project" value="UniProtKB-UniRule"/>
</dbReference>
<sequence length="196" mass="21722">MKIVIASKNRHKIEEISKKLNMLGIKFLSLLDFDVLEAPETGNTFLENVYQKSSFYAEKLNMPVLSDDSGLVVEALGGLPGVHSSRFAGENATDEENLNKLVELLLHKGISESPAAFVCFMMITFPDKKGFWSEGTLKGKVITEPRGSGGFGYDPIFVPDGDTRTLAEYPMEEKNAISHRGKALEKIVKLLKEKLK</sequence>
<dbReference type="NCBIfam" id="TIGR00042">
    <property type="entry name" value="RdgB/HAM1 family non-canonical purine NTP pyrophosphatase"/>
    <property type="match status" value="1"/>
</dbReference>
<dbReference type="FunFam" id="3.90.950.10:FF:000001">
    <property type="entry name" value="dITP/XTP pyrophosphatase"/>
    <property type="match status" value="1"/>
</dbReference>
<dbReference type="EC" id="3.6.1.66" evidence="10"/>
<comment type="caution">
    <text evidence="12">The sequence shown here is derived from an EMBL/GenBank/DDBJ whole genome shotgun (WGS) entry which is preliminary data.</text>
</comment>
<dbReference type="Pfam" id="PF01725">
    <property type="entry name" value="Ham1p_like"/>
    <property type="match status" value="1"/>
</dbReference>
<dbReference type="STRING" id="1914305.BLW93_07235"/>
<comment type="catalytic activity">
    <reaction evidence="8 10">
        <text>dITP + H2O = dIMP + diphosphate + H(+)</text>
        <dbReference type="Rhea" id="RHEA:28342"/>
        <dbReference type="ChEBI" id="CHEBI:15377"/>
        <dbReference type="ChEBI" id="CHEBI:15378"/>
        <dbReference type="ChEBI" id="CHEBI:33019"/>
        <dbReference type="ChEBI" id="CHEBI:61194"/>
        <dbReference type="ChEBI" id="CHEBI:61382"/>
        <dbReference type="EC" id="3.6.1.66"/>
    </reaction>
</comment>
<feature type="active site" description="Proton acceptor" evidence="10">
    <location>
        <position position="68"/>
    </location>
</feature>
<reference evidence="12 13" key="1">
    <citation type="submission" date="2016-10" db="EMBL/GenBank/DDBJ databases">
        <title>Genome sequence of a sulfur-reducing bacterium Desulfurobacterium indicum K6013.</title>
        <authorList>
            <person name="Cao J."/>
            <person name="Shao Z."/>
            <person name="Alain K."/>
            <person name="Jebbar M."/>
        </authorList>
    </citation>
    <scope>NUCLEOTIDE SEQUENCE [LARGE SCALE GENOMIC DNA]</scope>
    <source>
        <strain evidence="12 13">K6013</strain>
    </source>
</reference>
<comment type="function">
    <text evidence="10">Pyrophosphatase that catalyzes the hydrolysis of nucleoside triphosphates to their monophosphate derivatives, with a high preference for the non-canonical purine nucleotides XTP (xanthosine triphosphate), dITP (deoxyinosine triphosphate) and ITP. Seems to function as a house-cleaning enzyme that removes non-canonical purine nucleotides from the nucleotide pool, thus preventing their incorporation into DNA/RNA and avoiding chromosomal lesions.</text>
</comment>
<dbReference type="PANTHER" id="PTHR11067:SF9">
    <property type="entry name" value="INOSINE TRIPHOSPHATE PYROPHOSPHATASE"/>
    <property type="match status" value="1"/>
</dbReference>
<evidence type="ECO:0000313" key="13">
    <source>
        <dbReference type="Proteomes" id="UP000187408"/>
    </source>
</evidence>
<dbReference type="CDD" id="cd00515">
    <property type="entry name" value="HAM1"/>
    <property type="match status" value="1"/>
</dbReference>
<dbReference type="GO" id="GO:0009117">
    <property type="term" value="P:nucleotide metabolic process"/>
    <property type="evidence" value="ECO:0007669"/>
    <property type="project" value="UniProtKB-KW"/>
</dbReference>
<evidence type="ECO:0000256" key="11">
    <source>
        <dbReference type="RuleBase" id="RU003781"/>
    </source>
</evidence>
<dbReference type="GO" id="GO:0009146">
    <property type="term" value="P:purine nucleoside triphosphate catabolic process"/>
    <property type="evidence" value="ECO:0007669"/>
    <property type="project" value="UniProtKB-UniRule"/>
</dbReference>
<dbReference type="SUPFAM" id="SSF52972">
    <property type="entry name" value="ITPase-like"/>
    <property type="match status" value="1"/>
</dbReference>
<evidence type="ECO:0000256" key="9">
    <source>
        <dbReference type="ARBA" id="ARBA00052017"/>
    </source>
</evidence>
<dbReference type="AlphaFoldDB" id="A0A1R1MJX3"/>
<evidence type="ECO:0000256" key="4">
    <source>
        <dbReference type="ARBA" id="ARBA00022741"/>
    </source>
</evidence>
<evidence type="ECO:0000256" key="3">
    <source>
        <dbReference type="ARBA" id="ARBA00022723"/>
    </source>
</evidence>
<dbReference type="PANTHER" id="PTHR11067">
    <property type="entry name" value="INOSINE TRIPHOSPHATE PYROPHOSPHATASE/HAM1 PROTEIN"/>
    <property type="match status" value="1"/>
</dbReference>
<dbReference type="InterPro" id="IPR002637">
    <property type="entry name" value="RdgB/HAM1"/>
</dbReference>
<evidence type="ECO:0000256" key="8">
    <source>
        <dbReference type="ARBA" id="ARBA00051875"/>
    </source>
</evidence>
<dbReference type="Proteomes" id="UP000187408">
    <property type="component" value="Unassembled WGS sequence"/>
</dbReference>
<comment type="catalytic activity">
    <reaction evidence="10">
        <text>ITP + H2O = IMP + diphosphate + H(+)</text>
        <dbReference type="Rhea" id="RHEA:29399"/>
        <dbReference type="ChEBI" id="CHEBI:15377"/>
        <dbReference type="ChEBI" id="CHEBI:15378"/>
        <dbReference type="ChEBI" id="CHEBI:33019"/>
        <dbReference type="ChEBI" id="CHEBI:58053"/>
        <dbReference type="ChEBI" id="CHEBI:61402"/>
        <dbReference type="EC" id="3.6.1.66"/>
    </reaction>
</comment>
<keyword evidence="4 10" id="KW-0547">Nucleotide-binding</keyword>
<evidence type="ECO:0000256" key="7">
    <source>
        <dbReference type="ARBA" id="ARBA00023080"/>
    </source>
</evidence>
<keyword evidence="5 10" id="KW-0378">Hydrolase</keyword>
<comment type="subunit">
    <text evidence="2 10">Homodimer.</text>
</comment>
<protein>
    <recommendedName>
        <fullName evidence="10">dITP/XTP pyrophosphatase</fullName>
        <ecNumber evidence="10">3.6.1.66</ecNumber>
    </recommendedName>
    <alternativeName>
        <fullName evidence="10">Non-canonical purine NTP pyrophosphatase</fullName>
    </alternativeName>
    <alternativeName>
        <fullName evidence="10">Non-standard purine NTP pyrophosphatase</fullName>
    </alternativeName>
    <alternativeName>
        <fullName evidence="10">Nucleoside-triphosphate diphosphatase</fullName>
    </alternativeName>
    <alternativeName>
        <fullName evidence="10">Nucleoside-triphosphate pyrophosphatase</fullName>
        <shortName evidence="10">NTPase</shortName>
    </alternativeName>
</protein>
<feature type="binding site" evidence="10">
    <location>
        <position position="68"/>
    </location>
    <ligand>
        <name>Mg(2+)</name>
        <dbReference type="ChEBI" id="CHEBI:18420"/>
    </ligand>
</feature>
<proteinExistence type="inferred from homology"/>
<keyword evidence="6 10" id="KW-0460">Magnesium</keyword>
<comment type="cofactor">
    <cofactor evidence="10">
        <name>Mg(2+)</name>
        <dbReference type="ChEBI" id="CHEBI:18420"/>
    </cofactor>
    <text evidence="10">Binds 1 Mg(2+) ion per subunit.</text>
</comment>
<feature type="binding site" evidence="10">
    <location>
        <begin position="151"/>
        <end position="154"/>
    </location>
    <ligand>
        <name>substrate</name>
    </ligand>
</feature>
<feature type="binding site" evidence="10">
    <location>
        <begin position="179"/>
        <end position="180"/>
    </location>
    <ligand>
        <name>substrate</name>
    </ligand>
</feature>
<gene>
    <name evidence="12" type="ORF">BLW93_07235</name>
</gene>
<keyword evidence="7 10" id="KW-0546">Nucleotide metabolism</keyword>
<feature type="binding site" evidence="10">
    <location>
        <begin position="7"/>
        <end position="12"/>
    </location>
    <ligand>
        <name>substrate</name>
    </ligand>
</feature>